<dbReference type="EMBL" id="FUWP01000031">
    <property type="protein sequence ID" value="SKA55630.1"/>
    <property type="molecule type" value="Genomic_DNA"/>
</dbReference>
<feature type="compositionally biased region" description="Polar residues" evidence="1">
    <location>
        <begin position="264"/>
        <end position="283"/>
    </location>
</feature>
<accession>A0A1T4USL5</accession>
<feature type="region of interest" description="Disordered" evidence="1">
    <location>
        <begin position="262"/>
        <end position="283"/>
    </location>
</feature>
<dbReference type="AlphaFoldDB" id="A0A1T4USL5"/>
<protein>
    <submittedName>
        <fullName evidence="2">Recombination and repair protein RecT</fullName>
    </submittedName>
</protein>
<gene>
    <name evidence="2" type="ORF">CZ814_03635</name>
</gene>
<evidence type="ECO:0000256" key="1">
    <source>
        <dbReference type="SAM" id="MobiDB-lite"/>
    </source>
</evidence>
<dbReference type="GO" id="GO:0006259">
    <property type="term" value="P:DNA metabolic process"/>
    <property type="evidence" value="ECO:0007669"/>
    <property type="project" value="InterPro"/>
</dbReference>
<proteinExistence type="predicted"/>
<dbReference type="GO" id="GO:0003677">
    <property type="term" value="F:DNA binding"/>
    <property type="evidence" value="ECO:0007669"/>
    <property type="project" value="InterPro"/>
</dbReference>
<evidence type="ECO:0000313" key="2">
    <source>
        <dbReference type="EMBL" id="SKA55630.1"/>
    </source>
</evidence>
<dbReference type="RefSeq" id="WP_080176321.1">
    <property type="nucleotide sequence ID" value="NZ_AP024856.1"/>
</dbReference>
<name>A0A1T4USL5_9GAMM</name>
<evidence type="ECO:0000313" key="3">
    <source>
        <dbReference type="Proteomes" id="UP000191116"/>
    </source>
</evidence>
<dbReference type="Pfam" id="PF03837">
    <property type="entry name" value="RecT"/>
    <property type="match status" value="1"/>
</dbReference>
<dbReference type="OrthoDB" id="5124088at2"/>
<organism evidence="2 3">
    <name type="scientific">Photobacterium toruni</name>
    <dbReference type="NCBI Taxonomy" id="1935446"/>
    <lineage>
        <taxon>Bacteria</taxon>
        <taxon>Pseudomonadati</taxon>
        <taxon>Pseudomonadota</taxon>
        <taxon>Gammaproteobacteria</taxon>
        <taxon>Vibrionales</taxon>
        <taxon>Vibrionaceae</taxon>
        <taxon>Photobacterium</taxon>
    </lineage>
</organism>
<reference evidence="2 3" key="1">
    <citation type="submission" date="2017-02" db="EMBL/GenBank/DDBJ databases">
        <authorList>
            <person name="Peterson S.W."/>
        </authorList>
    </citation>
    <scope>NUCLEOTIDE SEQUENCE [LARGE SCALE GENOMIC DNA]</scope>
    <source>
        <strain evidence="2 3">CECT 9189</strain>
    </source>
</reference>
<dbReference type="InterPro" id="IPR018330">
    <property type="entry name" value="RecT_fam"/>
</dbReference>
<sequence>MNYTQSLAYQAIMATKVEFQKIVDTNGANLNVDNELTYMSQWLENTGPNVWANIDANSVYYAALQAARVGLTLCPFNKLALFVVRNDGMNAYAEYMPTYHGYIKLACDSGLVQQITSSCVFRDDNFTYHGAFKLPDHSAKTLSDRIEDRGELDGSFAIAILNSGVVFCEKLSADELNEIQEKMRMSLNFTVWDSVFVHQMYRKSAIRRLMRLLLPQLAEQSESESYIQRLNGAMAGEDSMWDKIQGSVGRQHVIDNNMPPTPPSNVQAAPSVASSTPQNSVTNNNGVNIHNIQKLHKINHKNVVSENTDLMAKLVKNESDIRVFETPSSTNKMPTKGLGEW</sequence>
<dbReference type="Proteomes" id="UP000191116">
    <property type="component" value="Unassembled WGS sequence"/>
</dbReference>